<dbReference type="Proteomes" id="UP000196531">
    <property type="component" value="Unassembled WGS sequence"/>
</dbReference>
<dbReference type="EMBL" id="MAAO01000001">
    <property type="protein sequence ID" value="OUS00278.1"/>
    <property type="molecule type" value="Genomic_DNA"/>
</dbReference>
<dbReference type="AlphaFoldDB" id="A0A1Y5FD05"/>
<reference evidence="2" key="1">
    <citation type="journal article" date="2017" name="Proc. Natl. Acad. Sci. U.S.A.">
        <title>Simulation of Deepwater Horizon oil plume reveals substrate specialization within a complex community of hydrocarbon-degraders.</title>
        <authorList>
            <person name="Hu P."/>
            <person name="Dubinsky E.A."/>
            <person name="Probst A.J."/>
            <person name="Wang J."/>
            <person name="Sieber C.M.K."/>
            <person name="Tom L.M."/>
            <person name="Gardinali P."/>
            <person name="Banfield J.F."/>
            <person name="Atlas R.M."/>
            <person name="Andersen G.L."/>
        </authorList>
    </citation>
    <scope>NUCLEOTIDE SEQUENCE [LARGE SCALE GENOMIC DNA]</scope>
</reference>
<protein>
    <submittedName>
        <fullName evidence="1">Uncharacterized protein</fullName>
    </submittedName>
</protein>
<gene>
    <name evidence="1" type="ORF">A9Q84_00060</name>
</gene>
<sequence length="471" mass="55160">MPSDNVSYISKYRENSLSNQKRQAKCLRFCSGLDLIAIQTRQINQIASCRELLITFNQLLGTSYKRGFKTKNIPFAKNIKLIKKIITKTGLIEVYPNLKSPKYIQFLNEEKFIKSVFNFKTPMGERYRKLSISQKIIAYSASKNYSINFESEHAPLFKKDFKEFSWSLMPLLFTKNIGQAKMGVFLGRSRETVNQNLKHKCSNYLIIKNQFVKVGHRLHSSKYNKSSLQSAFKRHNLNGYKVDVDGNLYRQLANHYQINNKESFLELDNRNVFYYQNKQLNKMYSKKLESLSLANNSNVIKKIATLRSARRCKLKSILDSRKNGNLSNRKSFGASKNTFISAEQVTNKIWKGERFNFIYKKLQNELHTLDKLDIDLSVNFKLSKQVPSGIMSLGKDLVETKINLSRTNRIDIDKSFKELTNNKFQRFLGDIHKKKTDYEIENDRSNFKLDNIKRYQYLMYNELVSERAFMC</sequence>
<evidence type="ECO:0000313" key="2">
    <source>
        <dbReference type="Proteomes" id="UP000196531"/>
    </source>
</evidence>
<accession>A0A1Y5FD05</accession>
<evidence type="ECO:0000313" key="1">
    <source>
        <dbReference type="EMBL" id="OUS00278.1"/>
    </source>
</evidence>
<organism evidence="1 2">
    <name type="scientific">Halobacteriovorax marinus</name>
    <dbReference type="NCBI Taxonomy" id="97084"/>
    <lineage>
        <taxon>Bacteria</taxon>
        <taxon>Pseudomonadati</taxon>
        <taxon>Bdellovibrionota</taxon>
        <taxon>Bacteriovoracia</taxon>
        <taxon>Bacteriovoracales</taxon>
        <taxon>Halobacteriovoraceae</taxon>
        <taxon>Halobacteriovorax</taxon>
    </lineage>
</organism>
<name>A0A1Y5FD05_9BACT</name>
<proteinExistence type="predicted"/>
<comment type="caution">
    <text evidence="1">The sequence shown here is derived from an EMBL/GenBank/DDBJ whole genome shotgun (WGS) entry which is preliminary data.</text>
</comment>